<organism evidence="1 2">
    <name type="scientific">Fluviicola taffensis (strain DSM 16823 / NCIMB 13979 / RW262)</name>
    <dbReference type="NCBI Taxonomy" id="755732"/>
    <lineage>
        <taxon>Bacteria</taxon>
        <taxon>Pseudomonadati</taxon>
        <taxon>Bacteroidota</taxon>
        <taxon>Flavobacteriia</taxon>
        <taxon>Flavobacteriales</taxon>
        <taxon>Crocinitomicaceae</taxon>
        <taxon>Fluviicola</taxon>
    </lineage>
</organism>
<dbReference type="KEGG" id="fte:Fluta_3415"/>
<dbReference type="Proteomes" id="UP000007463">
    <property type="component" value="Chromosome"/>
</dbReference>
<gene>
    <name evidence="1" type="ordered locus">Fluta_3415</name>
</gene>
<dbReference type="EMBL" id="CP002542">
    <property type="protein sequence ID" value="AEA45387.1"/>
    <property type="molecule type" value="Genomic_DNA"/>
</dbReference>
<reference evidence="2" key="2">
    <citation type="submission" date="2011-02" db="EMBL/GenBank/DDBJ databases">
        <title>The complete genome of Fluviicola taffensis DSM 16823.</title>
        <authorList>
            <consortium name="US DOE Joint Genome Institute (JGI-PGF)"/>
            <person name="Lucas S."/>
            <person name="Copeland A."/>
            <person name="Lapidus A."/>
            <person name="Bruce D."/>
            <person name="Goodwin L."/>
            <person name="Pitluck S."/>
            <person name="Kyrpides N."/>
            <person name="Mavromatis K."/>
            <person name="Ivanova N."/>
            <person name="Mikhailova N."/>
            <person name="Pagani I."/>
            <person name="Chertkov O."/>
            <person name="Detter J.C."/>
            <person name="Han C."/>
            <person name="Tapia R."/>
            <person name="Land M."/>
            <person name="Hauser L."/>
            <person name="Markowitz V."/>
            <person name="Cheng J.-F."/>
            <person name="Hugenholtz P."/>
            <person name="Woyke T."/>
            <person name="Wu D."/>
            <person name="Tindall B."/>
            <person name="Pomrenke H.G."/>
            <person name="Brambilla E."/>
            <person name="Klenk H.-P."/>
            <person name="Eisen J.A."/>
        </authorList>
    </citation>
    <scope>NUCLEOTIDE SEQUENCE [LARGE SCALE GENOMIC DNA]</scope>
    <source>
        <strain evidence="2">DSM 16823 / RW262 / RW262</strain>
    </source>
</reference>
<evidence type="ECO:0000313" key="2">
    <source>
        <dbReference type="Proteomes" id="UP000007463"/>
    </source>
</evidence>
<proteinExistence type="predicted"/>
<protein>
    <submittedName>
        <fullName evidence="1">Uncharacterized protein</fullName>
    </submittedName>
</protein>
<dbReference type="HOGENOM" id="CLU_3328180_0_0_10"/>
<keyword evidence="2" id="KW-1185">Reference proteome</keyword>
<name>F2IBR1_FLUTR</name>
<reference evidence="1 2" key="1">
    <citation type="journal article" date="2011" name="Stand. Genomic Sci.">
        <title>Complete genome sequence of the gliding freshwater bacterium Fluviicola taffensis type strain (RW262).</title>
        <authorList>
            <person name="Woyke T."/>
            <person name="Chertkov O."/>
            <person name="Lapidus A."/>
            <person name="Nolan M."/>
            <person name="Lucas S."/>
            <person name="Del Rio T.G."/>
            <person name="Tice H."/>
            <person name="Cheng J.F."/>
            <person name="Tapia R."/>
            <person name="Han C."/>
            <person name="Goodwin L."/>
            <person name="Pitluck S."/>
            <person name="Liolios K."/>
            <person name="Pagani I."/>
            <person name="Ivanova N."/>
            <person name="Huntemann M."/>
            <person name="Mavromatis K."/>
            <person name="Mikhailova N."/>
            <person name="Pati A."/>
            <person name="Chen A."/>
            <person name="Palaniappan K."/>
            <person name="Land M."/>
            <person name="Hauser L."/>
            <person name="Brambilla E.M."/>
            <person name="Rohde M."/>
            <person name="Mwirichia R."/>
            <person name="Sikorski J."/>
            <person name="Tindall B.J."/>
            <person name="Goker M."/>
            <person name="Bristow J."/>
            <person name="Eisen J.A."/>
            <person name="Markowitz V."/>
            <person name="Hugenholtz P."/>
            <person name="Klenk H.P."/>
            <person name="Kyrpides N.C."/>
        </authorList>
    </citation>
    <scope>NUCLEOTIDE SEQUENCE [LARGE SCALE GENOMIC DNA]</scope>
    <source>
        <strain evidence="2">DSM 16823 / RW262 / RW262</strain>
    </source>
</reference>
<accession>F2IBR1</accession>
<sequence length="38" mass="4210" precursor="true">MNTKNSKNKKGNASKSFDRALLHLGIHYPVQAITVKKA</sequence>
<evidence type="ECO:0000313" key="1">
    <source>
        <dbReference type="EMBL" id="AEA45387.1"/>
    </source>
</evidence>
<dbReference type="AlphaFoldDB" id="F2IBR1"/>